<sequence length="164" mass="18761">MIQEQRLLQFDLTKANWEDPSVKSQKIAGNVVFENSIDGGIQYDDPPQRSPGKTVNDSFKSYDMNESFASIREPSVLIQEYPQLPTINELEQLEDQKKSLSNRSTELTKQIDKLERDIENANHKLKFAQETELFYSPTGEGQCTIKHLFITLIIGFIIGYVFLG</sequence>
<comment type="caution">
    <text evidence="3">The sequence shown here is derived from an EMBL/GenBank/DDBJ whole genome shotgun (WGS) entry which is preliminary data.</text>
</comment>
<evidence type="ECO:0000256" key="2">
    <source>
        <dbReference type="SAM" id="Phobius"/>
    </source>
</evidence>
<gene>
    <name evidence="3" type="ORF">BSTOLATCC_MIC63752</name>
</gene>
<name>A0AAU9K6U4_9CILI</name>
<organism evidence="3 4">
    <name type="scientific">Blepharisma stoltei</name>
    <dbReference type="NCBI Taxonomy" id="1481888"/>
    <lineage>
        <taxon>Eukaryota</taxon>
        <taxon>Sar</taxon>
        <taxon>Alveolata</taxon>
        <taxon>Ciliophora</taxon>
        <taxon>Postciliodesmatophora</taxon>
        <taxon>Heterotrichea</taxon>
        <taxon>Heterotrichida</taxon>
        <taxon>Blepharismidae</taxon>
        <taxon>Blepharisma</taxon>
    </lineage>
</organism>
<evidence type="ECO:0000256" key="1">
    <source>
        <dbReference type="SAM" id="Coils"/>
    </source>
</evidence>
<protein>
    <submittedName>
        <fullName evidence="3">Uncharacterized protein</fullName>
    </submittedName>
</protein>
<keyword evidence="2" id="KW-1133">Transmembrane helix</keyword>
<evidence type="ECO:0000313" key="3">
    <source>
        <dbReference type="EMBL" id="CAG9335275.1"/>
    </source>
</evidence>
<keyword evidence="2" id="KW-0812">Transmembrane</keyword>
<dbReference type="AlphaFoldDB" id="A0AAU9K6U4"/>
<dbReference type="EMBL" id="CAJZBQ010000062">
    <property type="protein sequence ID" value="CAG9335275.1"/>
    <property type="molecule type" value="Genomic_DNA"/>
</dbReference>
<proteinExistence type="predicted"/>
<keyword evidence="4" id="KW-1185">Reference proteome</keyword>
<keyword evidence="1" id="KW-0175">Coiled coil</keyword>
<dbReference type="Proteomes" id="UP001162131">
    <property type="component" value="Unassembled WGS sequence"/>
</dbReference>
<reference evidence="3" key="1">
    <citation type="submission" date="2021-09" db="EMBL/GenBank/DDBJ databases">
        <authorList>
            <consortium name="AG Swart"/>
            <person name="Singh M."/>
            <person name="Singh A."/>
            <person name="Seah K."/>
            <person name="Emmerich C."/>
        </authorList>
    </citation>
    <scope>NUCLEOTIDE SEQUENCE</scope>
    <source>
        <strain evidence="3">ATCC30299</strain>
    </source>
</reference>
<evidence type="ECO:0000313" key="4">
    <source>
        <dbReference type="Proteomes" id="UP001162131"/>
    </source>
</evidence>
<accession>A0AAU9K6U4</accession>
<feature type="transmembrane region" description="Helical" evidence="2">
    <location>
        <begin position="145"/>
        <end position="163"/>
    </location>
</feature>
<feature type="coiled-coil region" evidence="1">
    <location>
        <begin position="90"/>
        <end position="131"/>
    </location>
</feature>
<keyword evidence="2" id="KW-0472">Membrane</keyword>